<proteinExistence type="inferred from homology"/>
<dbReference type="EMBL" id="JBHSIS010000009">
    <property type="protein sequence ID" value="MFC4855929.1"/>
    <property type="molecule type" value="Genomic_DNA"/>
</dbReference>
<dbReference type="PANTHER" id="PTHR42993:SF1">
    <property type="entry name" value="MAOC-LIKE DEHYDRATASE DOMAIN-CONTAINING PROTEIN"/>
    <property type="match status" value="1"/>
</dbReference>
<dbReference type="InterPro" id="IPR039375">
    <property type="entry name" value="NodN-like"/>
</dbReference>
<dbReference type="Gene3D" id="3.10.129.10">
    <property type="entry name" value="Hotdog Thioesterase"/>
    <property type="match status" value="1"/>
</dbReference>
<reference evidence="4" key="1">
    <citation type="journal article" date="2019" name="Int. J. Syst. Evol. Microbiol.">
        <title>The Global Catalogue of Microorganisms (GCM) 10K type strain sequencing project: providing services to taxonomists for standard genome sequencing and annotation.</title>
        <authorList>
            <consortium name="The Broad Institute Genomics Platform"/>
            <consortium name="The Broad Institute Genome Sequencing Center for Infectious Disease"/>
            <person name="Wu L."/>
            <person name="Ma J."/>
        </authorList>
    </citation>
    <scope>NUCLEOTIDE SEQUENCE [LARGE SCALE GENOMIC DNA]</scope>
    <source>
        <strain evidence="4">ZS-22-S1</strain>
    </source>
</reference>
<accession>A0ABV9S4S0</accession>
<evidence type="ECO:0000256" key="1">
    <source>
        <dbReference type="ARBA" id="ARBA00005254"/>
    </source>
</evidence>
<organism evidence="3 4">
    <name type="scientific">Actinophytocola glycyrrhizae</name>
    <dbReference type="NCBI Taxonomy" id="2044873"/>
    <lineage>
        <taxon>Bacteria</taxon>
        <taxon>Bacillati</taxon>
        <taxon>Actinomycetota</taxon>
        <taxon>Actinomycetes</taxon>
        <taxon>Pseudonocardiales</taxon>
        <taxon>Pseudonocardiaceae</taxon>
    </lineage>
</organism>
<dbReference type="SUPFAM" id="SSF54637">
    <property type="entry name" value="Thioesterase/thiol ester dehydrase-isomerase"/>
    <property type="match status" value="1"/>
</dbReference>
<evidence type="ECO:0000313" key="3">
    <source>
        <dbReference type="EMBL" id="MFC4855929.1"/>
    </source>
</evidence>
<dbReference type="Pfam" id="PF01575">
    <property type="entry name" value="MaoC_dehydratas"/>
    <property type="match status" value="1"/>
</dbReference>
<dbReference type="Proteomes" id="UP001595859">
    <property type="component" value="Unassembled WGS sequence"/>
</dbReference>
<comment type="similarity">
    <text evidence="1">Belongs to the enoyl-CoA hydratase/isomerase family.</text>
</comment>
<dbReference type="InterPro" id="IPR029069">
    <property type="entry name" value="HotDog_dom_sf"/>
</dbReference>
<dbReference type="PANTHER" id="PTHR42993">
    <property type="entry name" value="MAOC-LIKE DEHYDRATASE DOMAIN-CONTAINING PROTEIN"/>
    <property type="match status" value="1"/>
</dbReference>
<keyword evidence="4" id="KW-1185">Reference proteome</keyword>
<sequence length="151" mass="16143">MTTKATGIDELLALAGADLGRTEWRTVTQEQVNTFADATGDHQWIHVDPERAASGPFGGAIAHGYLTLSLIIPLFGELLVIDGIAMSVNYGLEKVRFPSPVPVGRRIRLAGAVAAVEPVKGGVQMLLDFTVELEGSDKPACVARAVYRHYA</sequence>
<evidence type="ECO:0000313" key="4">
    <source>
        <dbReference type="Proteomes" id="UP001595859"/>
    </source>
</evidence>
<evidence type="ECO:0000259" key="2">
    <source>
        <dbReference type="Pfam" id="PF01575"/>
    </source>
</evidence>
<feature type="domain" description="MaoC-like" evidence="2">
    <location>
        <begin position="16"/>
        <end position="121"/>
    </location>
</feature>
<gene>
    <name evidence="3" type="ORF">ACFPCV_20650</name>
</gene>
<dbReference type="InterPro" id="IPR002539">
    <property type="entry name" value="MaoC-like_dom"/>
</dbReference>
<comment type="caution">
    <text evidence="3">The sequence shown here is derived from an EMBL/GenBank/DDBJ whole genome shotgun (WGS) entry which is preliminary data.</text>
</comment>
<dbReference type="CDD" id="cd03450">
    <property type="entry name" value="NodN"/>
    <property type="match status" value="1"/>
</dbReference>
<protein>
    <submittedName>
        <fullName evidence="3">MaoC family dehydratase</fullName>
    </submittedName>
</protein>
<name>A0ABV9S4S0_9PSEU</name>
<dbReference type="RefSeq" id="WP_378057897.1">
    <property type="nucleotide sequence ID" value="NZ_JBHSIS010000009.1"/>
</dbReference>